<feature type="transmembrane region" description="Helical" evidence="16">
    <location>
        <begin position="372"/>
        <end position="392"/>
    </location>
</feature>
<dbReference type="InterPro" id="IPR001734">
    <property type="entry name" value="Na/solute_symporter"/>
</dbReference>
<feature type="transmembrane region" description="Helical" evidence="16">
    <location>
        <begin position="430"/>
        <end position="446"/>
    </location>
</feature>
<feature type="transmembrane region" description="Helical" evidence="16">
    <location>
        <begin position="76"/>
        <end position="94"/>
    </location>
</feature>
<dbReference type="GO" id="GO:0005886">
    <property type="term" value="C:plasma membrane"/>
    <property type="evidence" value="ECO:0007669"/>
    <property type="project" value="UniProtKB-SubCell"/>
</dbReference>
<reference evidence="17 18" key="1">
    <citation type="submission" date="2018-06" db="EMBL/GenBank/DDBJ databases">
        <title>Genomic Encyclopedia of Type Strains, Phase III (KMG-III): the genomes of soil and plant-associated and newly described type strains.</title>
        <authorList>
            <person name="Whitman W."/>
        </authorList>
    </citation>
    <scope>NUCLEOTIDE SEQUENCE [LARGE SCALE GENOMIC DNA]</scope>
    <source>
        <strain evidence="17 18">CECT 7730</strain>
    </source>
</reference>
<dbReference type="InterPro" id="IPR038377">
    <property type="entry name" value="Na/Glc_symporter_sf"/>
</dbReference>
<evidence type="ECO:0000313" key="17">
    <source>
        <dbReference type="EMBL" id="PYF78319.1"/>
    </source>
</evidence>
<evidence type="ECO:0000256" key="4">
    <source>
        <dbReference type="ARBA" id="ARBA00022475"/>
    </source>
</evidence>
<dbReference type="GO" id="GO:0031402">
    <property type="term" value="F:sodium ion binding"/>
    <property type="evidence" value="ECO:0007669"/>
    <property type="project" value="UniProtKB-UniRule"/>
</dbReference>
<proteinExistence type="inferred from homology"/>
<dbReference type="GO" id="GO:0015824">
    <property type="term" value="P:proline transport"/>
    <property type="evidence" value="ECO:0007669"/>
    <property type="project" value="UniProtKB-UniRule"/>
</dbReference>
<comment type="similarity">
    <text evidence="2 15">Belongs to the sodium:solute symporter (SSF) (TC 2.A.21) family.</text>
</comment>
<dbReference type="NCBIfam" id="TIGR02121">
    <property type="entry name" value="Na_Pro_sym"/>
    <property type="match status" value="1"/>
</dbReference>
<comment type="catalytic activity">
    <reaction evidence="12">
        <text>L-proline(in) + Na(+)(in) = L-proline(out) + Na(+)(out)</text>
        <dbReference type="Rhea" id="RHEA:28967"/>
        <dbReference type="ChEBI" id="CHEBI:29101"/>
        <dbReference type="ChEBI" id="CHEBI:60039"/>
    </reaction>
</comment>
<keyword evidence="8 16" id="KW-0915">Sodium</keyword>
<organism evidence="17 18">
    <name type="scientific">Marinomonas alcarazii</name>
    <dbReference type="NCBI Taxonomy" id="491949"/>
    <lineage>
        <taxon>Bacteria</taxon>
        <taxon>Pseudomonadati</taxon>
        <taxon>Pseudomonadota</taxon>
        <taxon>Gammaproteobacteria</taxon>
        <taxon>Oceanospirillales</taxon>
        <taxon>Oceanospirillaceae</taxon>
        <taxon>Marinomonas</taxon>
    </lineage>
</organism>
<keyword evidence="7 16" id="KW-1133">Transmembrane helix</keyword>
<dbReference type="CDD" id="cd11475">
    <property type="entry name" value="SLC5sbd_PutP"/>
    <property type="match status" value="1"/>
</dbReference>
<dbReference type="AlphaFoldDB" id="A0A318V307"/>
<evidence type="ECO:0000256" key="11">
    <source>
        <dbReference type="ARBA" id="ARBA00023201"/>
    </source>
</evidence>
<feature type="transmembrane region" description="Helical" evidence="16">
    <location>
        <begin position="314"/>
        <end position="339"/>
    </location>
</feature>
<protein>
    <recommendedName>
        <fullName evidence="13 16">Sodium/proline symporter</fullName>
    </recommendedName>
    <alternativeName>
        <fullName evidence="14 16">Proline permease</fullName>
    </alternativeName>
</protein>
<evidence type="ECO:0000256" key="7">
    <source>
        <dbReference type="ARBA" id="ARBA00022989"/>
    </source>
</evidence>
<keyword evidence="16" id="KW-0029">Amino-acid transport</keyword>
<dbReference type="InterPro" id="IPR050277">
    <property type="entry name" value="Sodium:Solute_Symporter"/>
</dbReference>
<feature type="transmembrane region" description="Helical" evidence="16">
    <location>
        <begin position="458"/>
        <end position="477"/>
    </location>
</feature>
<evidence type="ECO:0000256" key="6">
    <source>
        <dbReference type="ARBA" id="ARBA00022847"/>
    </source>
</evidence>
<evidence type="ECO:0000256" key="12">
    <source>
        <dbReference type="ARBA" id="ARBA00033708"/>
    </source>
</evidence>
<comment type="caution">
    <text evidence="17">The sequence shown here is derived from an EMBL/GenBank/DDBJ whole genome shotgun (WGS) entry which is preliminary data.</text>
</comment>
<dbReference type="Gene3D" id="1.20.1730.10">
    <property type="entry name" value="Sodium/glucose cotransporter"/>
    <property type="match status" value="1"/>
</dbReference>
<keyword evidence="11 16" id="KW-0739">Sodium transport</keyword>
<keyword evidence="18" id="KW-1185">Reference proteome</keyword>
<feature type="transmembrane region" description="Helical" evidence="16">
    <location>
        <begin position="274"/>
        <end position="299"/>
    </location>
</feature>
<feature type="transmembrane region" description="Helical" evidence="16">
    <location>
        <begin position="125"/>
        <end position="143"/>
    </location>
</feature>
<feature type="transmembrane region" description="Helical" evidence="16">
    <location>
        <begin position="404"/>
        <end position="423"/>
    </location>
</feature>
<dbReference type="PANTHER" id="PTHR48086:SF3">
    <property type="entry name" value="SODIUM_PROLINE SYMPORTER"/>
    <property type="match status" value="1"/>
</dbReference>
<evidence type="ECO:0000313" key="18">
    <source>
        <dbReference type="Proteomes" id="UP000247551"/>
    </source>
</evidence>
<keyword evidence="16" id="KW-0997">Cell inner membrane</keyword>
<keyword evidence="10 16" id="KW-0472">Membrane</keyword>
<feature type="transmembrane region" description="Helical" evidence="16">
    <location>
        <begin position="163"/>
        <end position="186"/>
    </location>
</feature>
<keyword evidence="4" id="KW-1003">Cell membrane</keyword>
<dbReference type="InterPro" id="IPR011851">
    <property type="entry name" value="Na/Pro_symporter"/>
</dbReference>
<evidence type="ECO:0000256" key="10">
    <source>
        <dbReference type="ARBA" id="ARBA00023136"/>
    </source>
</evidence>
<evidence type="ECO:0000256" key="8">
    <source>
        <dbReference type="ARBA" id="ARBA00023053"/>
    </source>
</evidence>
<dbReference type="GO" id="GO:0015193">
    <property type="term" value="F:L-proline transmembrane transporter activity"/>
    <property type="evidence" value="ECO:0007669"/>
    <property type="project" value="TreeGrafter"/>
</dbReference>
<dbReference type="GO" id="GO:0005298">
    <property type="term" value="F:proline:sodium symporter activity"/>
    <property type="evidence" value="ECO:0007669"/>
    <property type="project" value="UniProtKB-UniRule"/>
</dbReference>
<feature type="transmembrane region" description="Helical" evidence="16">
    <location>
        <begin position="232"/>
        <end position="253"/>
    </location>
</feature>
<dbReference type="Pfam" id="PF00474">
    <property type="entry name" value="SSF"/>
    <property type="match status" value="1"/>
</dbReference>
<evidence type="ECO:0000256" key="2">
    <source>
        <dbReference type="ARBA" id="ARBA00006434"/>
    </source>
</evidence>
<evidence type="ECO:0000256" key="5">
    <source>
        <dbReference type="ARBA" id="ARBA00022692"/>
    </source>
</evidence>
<evidence type="ECO:0000256" key="14">
    <source>
        <dbReference type="ARBA" id="ARBA00082709"/>
    </source>
</evidence>
<gene>
    <name evidence="17" type="ORF">DFP75_11210</name>
</gene>
<keyword evidence="5 16" id="KW-0812">Transmembrane</keyword>
<accession>A0A318V307</accession>
<keyword evidence="9 16" id="KW-0406">Ion transport</keyword>
<evidence type="ECO:0000256" key="13">
    <source>
        <dbReference type="ARBA" id="ARBA00067214"/>
    </source>
</evidence>
<evidence type="ECO:0000256" key="1">
    <source>
        <dbReference type="ARBA" id="ARBA00004651"/>
    </source>
</evidence>
<dbReference type="EMBL" id="QKLW01000012">
    <property type="protein sequence ID" value="PYF78319.1"/>
    <property type="molecule type" value="Genomic_DNA"/>
</dbReference>
<sequence>MIESSYAISFTFLAYLVVMLGIGLYAYKLTSSSEDYFLGGRSLGPWPTALSAGASDMSGWLLLGVPGYAFASGLEAVWITGGLLAGTWLNWLICAKRLRTYSIKANNALTLPDFLSTRFNDKSKLIQTISALFILLFFLFYTSSGLVAGGKLFETVFGLDYTYAVVIGTVCVVSYTLFGGFLAVAWTDLVQGLMMSAALVIVPLVALDGGWSELTSTLTAKNPELLDIWTSVSGEPLTAIGIISLVAWGLGYFGQPHILARFKASRSNKDIKTARRIAVIWTFISMVGAILIGLVGITFVDNNLAGTLDDPEKIFMILVNAVFHPVVAGILLAAILAAIMSTADSQLLVSSSALAEDFYKQLFNKEATQKQIVNVGRFAVVAISIVALVLALNPDSSVLGLVSYAWAGFGAAFGPAILLSLFWRNMNRNGALAGIIVGGVTVVVWKQLTGGLFDLYEILPGFVFSSITIFVVSIATGKPEESVTESFDEYEKALETMN</sequence>
<evidence type="ECO:0000256" key="15">
    <source>
        <dbReference type="RuleBase" id="RU362091"/>
    </source>
</evidence>
<dbReference type="NCBIfam" id="TIGR00813">
    <property type="entry name" value="sss"/>
    <property type="match status" value="1"/>
</dbReference>
<evidence type="ECO:0000256" key="9">
    <source>
        <dbReference type="ARBA" id="ARBA00023065"/>
    </source>
</evidence>
<dbReference type="PROSITE" id="PS50283">
    <property type="entry name" value="NA_SOLUT_SYMP_3"/>
    <property type="match status" value="1"/>
</dbReference>
<dbReference type="PANTHER" id="PTHR48086">
    <property type="entry name" value="SODIUM/PROLINE SYMPORTER-RELATED"/>
    <property type="match status" value="1"/>
</dbReference>
<comment type="function">
    <text evidence="16">Catalyzes the sodium-dependent uptake of extracellular L-proline.</text>
</comment>
<dbReference type="RefSeq" id="WP_110577252.1">
    <property type="nucleotide sequence ID" value="NZ_QKLW01000012.1"/>
</dbReference>
<feature type="transmembrane region" description="Helical" evidence="16">
    <location>
        <begin position="193"/>
        <end position="212"/>
    </location>
</feature>
<dbReference type="FunFam" id="1.20.1730.10:FF:000002">
    <property type="entry name" value="Sodium/proline symporter"/>
    <property type="match status" value="1"/>
</dbReference>
<comment type="subcellular location">
    <subcellularLocation>
        <location evidence="16">Cell inner membrane</location>
        <topology evidence="16">Multi-pass membrane protein</topology>
    </subcellularLocation>
    <subcellularLocation>
        <location evidence="1">Cell membrane</location>
        <topology evidence="1">Multi-pass membrane protein</topology>
    </subcellularLocation>
</comment>
<keyword evidence="6 16" id="KW-0769">Symport</keyword>
<name>A0A318V307_9GAMM</name>
<dbReference type="Proteomes" id="UP000247551">
    <property type="component" value="Unassembled WGS sequence"/>
</dbReference>
<feature type="transmembrane region" description="Helical" evidence="16">
    <location>
        <begin position="6"/>
        <end position="27"/>
    </location>
</feature>
<evidence type="ECO:0000256" key="16">
    <source>
        <dbReference type="RuleBase" id="RU366012"/>
    </source>
</evidence>
<keyword evidence="3 16" id="KW-0813">Transport</keyword>
<evidence type="ECO:0000256" key="3">
    <source>
        <dbReference type="ARBA" id="ARBA00022448"/>
    </source>
</evidence>